<dbReference type="AlphaFoldDB" id="A0A2N1PJJ5"/>
<dbReference type="EMBL" id="PGXC01000044">
    <property type="protein sequence ID" value="PKK88513.1"/>
    <property type="molecule type" value="Genomic_DNA"/>
</dbReference>
<organism evidence="3 4">
    <name type="scientific">Candidatus Wallbacteria bacterium HGW-Wallbacteria-1</name>
    <dbReference type="NCBI Taxonomy" id="2013854"/>
    <lineage>
        <taxon>Bacteria</taxon>
        <taxon>Candidatus Walliibacteriota</taxon>
    </lineage>
</organism>
<evidence type="ECO:0000313" key="3">
    <source>
        <dbReference type="EMBL" id="PKK88513.1"/>
    </source>
</evidence>
<evidence type="ECO:0000313" key="4">
    <source>
        <dbReference type="Proteomes" id="UP000233256"/>
    </source>
</evidence>
<gene>
    <name evidence="3" type="ORF">CVV64_18470</name>
</gene>
<dbReference type="InterPro" id="IPR013429">
    <property type="entry name" value="Regulatory_FmdB_Zinc_ribbon"/>
</dbReference>
<evidence type="ECO:0000256" key="1">
    <source>
        <dbReference type="SAM" id="MobiDB-lite"/>
    </source>
</evidence>
<feature type="region of interest" description="Disordered" evidence="1">
    <location>
        <begin position="59"/>
        <end position="100"/>
    </location>
</feature>
<proteinExistence type="predicted"/>
<evidence type="ECO:0000259" key="2">
    <source>
        <dbReference type="SMART" id="SM00834"/>
    </source>
</evidence>
<accession>A0A2N1PJJ5</accession>
<sequence>MPTYEYECNGCGLAFEKFQKMSDEPVRVCPDCDGDVRKVPSLGGGIIFKGSGFYVTDAKGRRSSATEPKSTESAPCGDAATSCPAASKCCSGGSCGAVAD</sequence>
<dbReference type="NCBIfam" id="TIGR02605">
    <property type="entry name" value="CxxC_CxxC_SSSS"/>
    <property type="match status" value="1"/>
</dbReference>
<dbReference type="Pfam" id="PF09723">
    <property type="entry name" value="Zn_ribbon_8"/>
    <property type="match status" value="1"/>
</dbReference>
<reference evidence="3 4" key="1">
    <citation type="journal article" date="2017" name="ISME J.">
        <title>Potential for microbial H2 and metal transformations associated with novel bacteria and archaea in deep terrestrial subsurface sediments.</title>
        <authorList>
            <person name="Hernsdorf A.W."/>
            <person name="Amano Y."/>
            <person name="Miyakawa K."/>
            <person name="Ise K."/>
            <person name="Suzuki Y."/>
            <person name="Anantharaman K."/>
            <person name="Probst A."/>
            <person name="Burstein D."/>
            <person name="Thomas B.C."/>
            <person name="Banfield J.F."/>
        </authorList>
    </citation>
    <scope>NUCLEOTIDE SEQUENCE [LARGE SCALE GENOMIC DNA]</scope>
    <source>
        <strain evidence="3">HGW-Wallbacteria-1</strain>
    </source>
</reference>
<feature type="compositionally biased region" description="Polar residues" evidence="1">
    <location>
        <begin position="63"/>
        <end position="73"/>
    </location>
</feature>
<dbReference type="SMART" id="SM00834">
    <property type="entry name" value="CxxC_CXXC_SSSS"/>
    <property type="match status" value="1"/>
</dbReference>
<protein>
    <submittedName>
        <fullName evidence="3">FmdB family transcriptional regulator</fullName>
    </submittedName>
</protein>
<name>A0A2N1PJJ5_9BACT</name>
<feature type="domain" description="Putative regulatory protein FmdB zinc ribbon" evidence="2">
    <location>
        <begin position="1"/>
        <end position="41"/>
    </location>
</feature>
<dbReference type="PANTHER" id="PTHR34404">
    <property type="entry name" value="REGULATORY PROTEIN, FMDB FAMILY"/>
    <property type="match status" value="1"/>
</dbReference>
<dbReference type="PANTHER" id="PTHR34404:SF2">
    <property type="entry name" value="CONSERVED SERINE RICH PROTEIN"/>
    <property type="match status" value="1"/>
</dbReference>
<dbReference type="Proteomes" id="UP000233256">
    <property type="component" value="Unassembled WGS sequence"/>
</dbReference>
<comment type="caution">
    <text evidence="3">The sequence shown here is derived from an EMBL/GenBank/DDBJ whole genome shotgun (WGS) entry which is preliminary data.</text>
</comment>